<accession>A0ABZ0IVU8</accession>
<evidence type="ECO:0000259" key="2">
    <source>
        <dbReference type="Pfam" id="PF19313"/>
    </source>
</evidence>
<dbReference type="RefSeq" id="WP_317491540.1">
    <property type="nucleotide sequence ID" value="NZ_CP136051.1"/>
</dbReference>
<keyword evidence="4" id="KW-1185">Reference proteome</keyword>
<gene>
    <name evidence="3" type="ORF">RT717_09715</name>
</gene>
<reference evidence="3 4" key="1">
    <citation type="journal article" date="2023" name="Microbiol. Resour. Announc.">
        <title>Complete Genome Sequence of Imperialibacter roseus strain P4T.</title>
        <authorList>
            <person name="Tizabi D.R."/>
            <person name="Bachvaroff T."/>
            <person name="Hill R.T."/>
        </authorList>
    </citation>
    <scope>NUCLEOTIDE SEQUENCE [LARGE SCALE GENOMIC DNA]</scope>
    <source>
        <strain evidence="3 4">P4T</strain>
    </source>
</reference>
<dbReference type="EMBL" id="CP136051">
    <property type="protein sequence ID" value="WOK08911.1"/>
    <property type="molecule type" value="Genomic_DNA"/>
</dbReference>
<feature type="domain" description="DUF5916" evidence="2">
    <location>
        <begin position="238"/>
        <end position="826"/>
    </location>
</feature>
<evidence type="ECO:0000313" key="3">
    <source>
        <dbReference type="EMBL" id="WOK08911.1"/>
    </source>
</evidence>
<dbReference type="Gene3D" id="2.60.40.1190">
    <property type="match status" value="1"/>
</dbReference>
<evidence type="ECO:0000259" key="1">
    <source>
        <dbReference type="Pfam" id="PF06452"/>
    </source>
</evidence>
<sequence>MFKLDRKELLPLGCFLLIFLFPPRLVSAADSGKNEFATKRITNSPKVDGILDEDIWSQNPTPTQFTQFKPNNGEKSDFLTAVELVYDDNALYLSARLFDPEPSKIRKEFGKRDDFNRNTDWFGILVDPYNSGQNAFSFFVSAAGVQGDYFINGDNWDENWDAVWESAIAYDDHGWTVEVKIPYYALRFPATSQQNWGINFYRQVKRNQEESYWNPVDNSIRGTVNQSGVLRGLEDIKPPVRLSLLPYATTIYTNDGVNGKEKFSFTGGMDLKYGINESYTLDMALIPDFSQVQSDNVVLNLSAYEVQYSENRQFFTEGTELFDKGDLVYSRRIGSTFGEVSYNDETEEVVSSPSAAPLINATKISGRNGEGWGLGFLNALTNKTHANIRNIETGETREEQVDPLTNFNVLVVDKILKNNSNVNLINTNVTRLDGDNDANVTGASVSLLDSTNTYRFSAFGAVSNIYNAEDAGVSSELEDGYKYSVGLSKVSGSFQYGVSRNVESKDYDPNDFGFNRAANSVSHNVSLMYRIFKPTGVFNYYRANVSGSYRQLFEPRTFTSTDVYASTYAQFKNFWGVGMSSSLKPIDSYDYFEPREEGYYFVQPGSYSVNSWVESDSRKAVKIYISQNTWRRPEWEQAYNSLGASIRYRVNNRLSIDFRVSRESSEDSKGYVTKLYADDESLDEIIFGERDVLTTNNILGTKYTFNNKMGLTLRVRHYWSNVKYNGFYDLQGNGQLAGSEYEGIDESGQKQHDTNFNALNVDFVYFYQIAPGSFLNVVWKDSISSSDNNTDINFAENFDKTLSLPQVNSLSVRLTYFIDYNSARKYLFGGNSI</sequence>
<dbReference type="Pfam" id="PF19313">
    <property type="entry name" value="DUF5916"/>
    <property type="match status" value="1"/>
</dbReference>
<evidence type="ECO:0000313" key="4">
    <source>
        <dbReference type="Proteomes" id="UP001302349"/>
    </source>
</evidence>
<dbReference type="SUPFAM" id="SSF49344">
    <property type="entry name" value="CBD9-like"/>
    <property type="match status" value="1"/>
</dbReference>
<dbReference type="CDD" id="cd09618">
    <property type="entry name" value="CBM9_like_2"/>
    <property type="match status" value="1"/>
</dbReference>
<dbReference type="Proteomes" id="UP001302349">
    <property type="component" value="Chromosome"/>
</dbReference>
<dbReference type="InterPro" id="IPR045670">
    <property type="entry name" value="DUF5916"/>
</dbReference>
<proteinExistence type="predicted"/>
<organism evidence="3 4">
    <name type="scientific">Imperialibacter roseus</name>
    <dbReference type="NCBI Taxonomy" id="1324217"/>
    <lineage>
        <taxon>Bacteria</taxon>
        <taxon>Pseudomonadati</taxon>
        <taxon>Bacteroidota</taxon>
        <taxon>Cytophagia</taxon>
        <taxon>Cytophagales</taxon>
        <taxon>Flammeovirgaceae</taxon>
        <taxon>Imperialibacter</taxon>
    </lineage>
</organism>
<protein>
    <submittedName>
        <fullName evidence="3">DUF5916 domain-containing protein</fullName>
    </submittedName>
</protein>
<dbReference type="Pfam" id="PF06452">
    <property type="entry name" value="CBM9_1"/>
    <property type="match status" value="1"/>
</dbReference>
<name>A0ABZ0IVU8_9BACT</name>
<dbReference type="InterPro" id="IPR010502">
    <property type="entry name" value="Carb-bd_dom_fam9"/>
</dbReference>
<feature type="domain" description="Carbohydrate-binding" evidence="1">
    <location>
        <begin position="47"/>
        <end position="200"/>
    </location>
</feature>